<name>A0ACC0V8L7_9HYPO</name>
<proteinExistence type="predicted"/>
<dbReference type="Proteomes" id="UP001163324">
    <property type="component" value="Chromosome 3"/>
</dbReference>
<evidence type="ECO:0000313" key="2">
    <source>
        <dbReference type="Proteomes" id="UP001163324"/>
    </source>
</evidence>
<comment type="caution">
    <text evidence="1">The sequence shown here is derived from an EMBL/GenBank/DDBJ whole genome shotgun (WGS) entry which is preliminary data.</text>
</comment>
<keyword evidence="2" id="KW-1185">Reference proteome</keyword>
<evidence type="ECO:0000313" key="1">
    <source>
        <dbReference type="EMBL" id="KAI9902174.1"/>
    </source>
</evidence>
<dbReference type="EMBL" id="CM047942">
    <property type="protein sequence ID" value="KAI9902174.1"/>
    <property type="molecule type" value="Genomic_DNA"/>
</dbReference>
<accession>A0ACC0V8L7</accession>
<organism evidence="1 2">
    <name type="scientific">Trichothecium roseum</name>
    <dbReference type="NCBI Taxonomy" id="47278"/>
    <lineage>
        <taxon>Eukaryota</taxon>
        <taxon>Fungi</taxon>
        <taxon>Dikarya</taxon>
        <taxon>Ascomycota</taxon>
        <taxon>Pezizomycotina</taxon>
        <taxon>Sordariomycetes</taxon>
        <taxon>Hypocreomycetidae</taxon>
        <taxon>Hypocreales</taxon>
        <taxon>Hypocreales incertae sedis</taxon>
        <taxon>Trichothecium</taxon>
    </lineage>
</organism>
<reference evidence="1" key="1">
    <citation type="submission" date="2022-10" db="EMBL/GenBank/DDBJ databases">
        <title>Complete Genome of Trichothecium roseum strain YXFP-22015, a Plant Pathogen Isolated from Citrus.</title>
        <authorList>
            <person name="Wang Y."/>
            <person name="Zhu L."/>
        </authorList>
    </citation>
    <scope>NUCLEOTIDE SEQUENCE</scope>
    <source>
        <strain evidence="1">YXFP-22015</strain>
    </source>
</reference>
<protein>
    <submittedName>
        <fullName evidence="1">Uncharacterized protein</fullName>
    </submittedName>
</protein>
<gene>
    <name evidence="1" type="ORF">N3K66_003991</name>
</gene>
<sequence>MKDLQAFLTDSAIPFATRDSDRFSSLQASYSGSYEEAAPRAIVLPQDAEQARQIVEYCVAYKLPIVVRGGGHDMYGRFTALDAVCVDLRGLTSVNVSEDNKTVRIGGGITHLQLAEELAGHGLQVPIGACAAVGYTGWCLAGGFGPYIHSYGLGADQIVGARVVNSRGQLVDADARMLKGLRGGGGNLGLVAELEVKAYPLQEVQAGMLPFDSTDVGKTFKTLLTSYSFMLADTENPHPRQLHLIPFVCILPGVGKTVMCCFIWNGAAGDESRAWLDRVARMAPLMPGTPEPSVAVQTTSIHGFAATVQSVLAPKVKGRMASSSFSRMSPEVIDVVARAAETLPLNSVAGVINFHTMRSDSPSCSADVPDSVCPHREPHVMLELIGIGIDEATAVDAIAWANAAHEEMLGVKEVMRRTYAALTPPEWTNLDDIYGEKLVELMELKKEYDPEPKKLKEPSISTPKDEDDPAPPPSESIADAEVEPKRSRGRPKSLEDPAPAVHETEDDPASEVELKKPRGRPKKLEKTPLATEDVEGSSGADARPKEARGGPKKLEEPSLIALEVEDGADSSAEPKESRDGEEASEESLTAPEGEGESVVVSQEQRVVSDVKPKKARGRPKKLEEPPLTAPDVGDSVVASEEPVADSDVESIIAQDGPMESEDSSTPGPEVENGPSPALRKQPAREKSKPKKPRAKPQKSPLSKNARKKLRSKLAEEALGGSDSYGEGEEEGEEGASRAYGTNYPEGELNYKTGEKPTPRETREVQILDELSLSAEEDDYVDSMSPGLLGMEASDDGAPKKKMTSPVDRVRPEKKKLREQASKLANSKAERLLRDNRPEWQKQKEALKAKFPEGWRPIKRLSPDAMAGIRALNAQFPDTYNSEHLSKRFEVSPEAIRRILRSKWTPSAEAEEKRQERWHRRGLQVWERKAALGIKPPRRWRDEGIARDPGFQYRKREARERERQWEEDEREKYREYRASLGKGAGSDFGQ</sequence>